<evidence type="ECO:0000313" key="2">
    <source>
        <dbReference type="Proteomes" id="UP000006222"/>
    </source>
</evidence>
<protein>
    <submittedName>
        <fullName evidence="1">Uncharacterized protein</fullName>
    </submittedName>
</protein>
<sequence>MATLGGILGEKQFLEYTDNPLKVPRQFVVGISASPTTNLKQLPTSHKTQSIE</sequence>
<organism evidence="1 2">
    <name type="scientific">Rhodopirellula baltica WH47</name>
    <dbReference type="NCBI Taxonomy" id="991778"/>
    <lineage>
        <taxon>Bacteria</taxon>
        <taxon>Pseudomonadati</taxon>
        <taxon>Planctomycetota</taxon>
        <taxon>Planctomycetia</taxon>
        <taxon>Pirellulales</taxon>
        <taxon>Pirellulaceae</taxon>
        <taxon>Rhodopirellula</taxon>
    </lineage>
</organism>
<dbReference type="AlphaFoldDB" id="F2AS16"/>
<comment type="caution">
    <text evidence="1">The sequence shown here is derived from an EMBL/GenBank/DDBJ whole genome shotgun (WGS) entry which is preliminary data.</text>
</comment>
<proteinExistence type="predicted"/>
<dbReference type="EMBL" id="AFAR01000138">
    <property type="protein sequence ID" value="EGF27510.1"/>
    <property type="molecule type" value="Genomic_DNA"/>
</dbReference>
<dbReference type="Proteomes" id="UP000006222">
    <property type="component" value="Unassembled WGS sequence"/>
</dbReference>
<gene>
    <name evidence="1" type="ORF">RBWH47_02462</name>
</gene>
<evidence type="ECO:0000313" key="1">
    <source>
        <dbReference type="EMBL" id="EGF27510.1"/>
    </source>
</evidence>
<accession>F2AS16</accession>
<dbReference type="PATRIC" id="fig|991778.3.peg.2658"/>
<reference evidence="1 2" key="1">
    <citation type="journal article" date="2013" name="Mar. Genomics">
        <title>Expression of sulfatases in Rhodopirellula baltica and the diversity of sulfatases in the genus Rhodopirellula.</title>
        <authorList>
            <person name="Wegner C.E."/>
            <person name="Richter-Heitmann T."/>
            <person name="Klindworth A."/>
            <person name="Klockow C."/>
            <person name="Richter M."/>
            <person name="Achstetter T."/>
            <person name="Glockner F.O."/>
            <person name="Harder J."/>
        </authorList>
    </citation>
    <scope>NUCLEOTIDE SEQUENCE [LARGE SCALE GENOMIC DNA]</scope>
    <source>
        <strain evidence="1 2">WH47</strain>
    </source>
</reference>
<name>F2AS16_RHOBT</name>